<evidence type="ECO:0000256" key="1">
    <source>
        <dbReference type="ARBA" id="ARBA00004167"/>
    </source>
</evidence>
<dbReference type="InterPro" id="IPR028422">
    <property type="entry name" value="GREB1"/>
</dbReference>
<dbReference type="InterPro" id="IPR046926">
    <property type="entry name" value="GREB1_N"/>
</dbReference>
<evidence type="ECO:0000313" key="13">
    <source>
        <dbReference type="Proteomes" id="UP001642483"/>
    </source>
</evidence>
<feature type="domain" description="GREB1-like circularly permuted SF2 helicase" evidence="11">
    <location>
        <begin position="1255"/>
        <end position="1358"/>
    </location>
</feature>
<sequence>MRSKNLLPVQVVMPASFMGSNHSLQKAAFEEALHQSIETSLRSSAVTPSRIFSSFLLNLRPSSSISSNSEQDVKPNIQELDGELNRQNCNQLDDLQKQQNAQSSANLLSSYHMSPTISSSKLYSTVKGGPPALLSASSLTPTCAFVNKQKSNVDGKHTGATTALPLMAQQQHLETRVEHLKHLQRMQVWQQMQQDRSKIHPLSRLPSRSDMSSTNQQPAPDIRSPTSHAISVGALPQNGLTSNGASQHPTRSSIDMPDRPQMMRTTKLPKGYCKAGKDIRLANIEQDASLIVPYPNEYVLLALQTTLNANDMHGIVVISLNLRSLPPPNSSSQAISVQCVGCGEKSLRTFLQLIDHIGLEPSADPANTCLNSSQLIGPHARFYLIRDPSHPRKLIRGPPVLWNKTAEERMQGNMSMPRLPVMSNTSSAATMFRGNAPNSLLSKAMHPATRQPEPAQVSTLLPSPTRFGVRGQMHPHLTRTISGPAQEKMHETPKRQISGVSEGEVMEITDDPPPKRYMLSVADNVENIEIPQNLTSDLERKPVILLMYPLTALPRFIGDVANVIVTSHLAHCFREPSLEAKKKLEIFENYTLFNKFMLMATIQYLIAIGPHGCPSEEDFSFAVLRAKQNLASENPSTLKRLDSTEIMAFAKMAAATSNGLVEVHICKGSFASGIAMCLRKLSQATSAYQVVVHATNNLKEEINFHIIVTDKLKCRSIEEGRLSYSDRRLLISQDLLSMRLTELRAALSVPGLDVSNFSVTTSNCSSSFAQEQNGSIFSHCCSNLTKFGASIASRLSSKVQEIFLKDNNIDLVCFTSLRFIFLLPTSSALLSQTTQDISNSGILSKLYKTSLPVSALSSQVVVTMETSSTQRLMSICKQWEGSSTLLVLIQLDAHSSSNSQEAMNFLNSSVIRDSKNIVVIQCSSTPYSLLTDFTRVPLRNIVYGSAHEDCDNATTSFYFGTTTTCSASFTTVYDPTYELDTKEFYLSFHDLHSSVIGCEVLIHQYSMSLLMCAAENDSVIPANLRKHTSALVLQVVRDLLASCRTRLGSVVIVRVASSILAARFYDMIKEIRDKLNLDNSFEILLHNDTDRPIALSTHFLQTLQERRNESTDWCPSSLRDLAGIPCIVVYEGNVVFSQPMPKTLQYIDMRLAFDESGPLYREKIEQEMSLAATLCCSDVSMKPVSRARTTQPSDDYDALRVVESEDESNSLGNIGQEPWPRLGKQSHYSSPKSSKDQNASFDFISLAMREADLAPSEKEKSCESDDKADHYTPVAILPKEVYDIINSTTPGKTNFHNLPPSSACTWKEPLFPPLAEQASCDTLANYYRTWTIPKEIHPDYNNQQKTTHSNRILLVTPPPARPGQICCLFLQDLYSTLMKMIEVEVFDDLDDNVLVKDESFHIFIANSLSRGLSQICNSMPAHNLKEYICRTDSQRPQRKSTTKLCSTAHVLKIQPVKASANYGEVVEVSPAHFEYTMKFTPDTVEFKKEIVLRIVVPRRSLNHCVLSRNGDGSTVLNSFLMKSKKHNGIKTPIISFVVHGIEEGLFNISRTMSNSSGEEDEHLHLIIVKACDAKQYTPVLAKQILVVLPAEFDHLGMGAMKFTAQALMQHMYELGSKNSTGDDAIWPFVLFMDDDVVSWSSRQVDCANGLPTNLGEWEESSLHQVTHAFETTVNGDIAALGFRPWGTNMTTNFVDNQALYRGSHVSDACLESCIFINIELTKGIYYNHSRFNNEDIDWSIRVAAASLNVRQFENIAISTKVMPQKMFNFDKENQSLVVAADSDFEPLPCHPCLLLEKHFSSSAGAVFPQAKMDTSHPVLCVNCYISLGTEVVVEFTSCSDHGPSWTQNVDKEYGGLLLYCVDPQIISKFLEKFRFVEGATVCVVGSDRSSIRQTVVNLSLETLWHFRLTDEFQSANCASLDGTKIRPFFFLTGVKKA</sequence>
<dbReference type="InterPro" id="IPR048657">
    <property type="entry name" value="GREB1-like_cpSF2"/>
</dbReference>
<evidence type="ECO:0000256" key="2">
    <source>
        <dbReference type="ARBA" id="ARBA00009148"/>
    </source>
</evidence>
<dbReference type="Pfam" id="PF20267">
    <property type="entry name" value="GREB1_C"/>
    <property type="match status" value="1"/>
</dbReference>
<reference evidence="12 13" key="1">
    <citation type="submission" date="2024-02" db="EMBL/GenBank/DDBJ databases">
        <authorList>
            <person name="Daric V."/>
            <person name="Darras S."/>
        </authorList>
    </citation>
    <scope>NUCLEOTIDE SEQUENCE [LARGE SCALE GENOMIC DNA]</scope>
</reference>
<dbReference type="PANTHER" id="PTHR15720">
    <property type="entry name" value="GREB1-RELATED"/>
    <property type="match status" value="1"/>
</dbReference>
<feature type="compositionally biased region" description="Polar residues" evidence="6">
    <location>
        <begin position="238"/>
        <end position="253"/>
    </location>
</feature>
<dbReference type="Proteomes" id="UP001642483">
    <property type="component" value="Unassembled WGS sequence"/>
</dbReference>
<dbReference type="Pfam" id="PF20692">
    <property type="entry name" value="cpSF2-GREB1"/>
    <property type="match status" value="2"/>
</dbReference>
<evidence type="ECO:0008006" key="14">
    <source>
        <dbReference type="Google" id="ProtNLM"/>
    </source>
</evidence>
<accession>A0ABP0H6Q4</accession>
<organism evidence="12 13">
    <name type="scientific">Clavelina lepadiformis</name>
    <name type="common">Light-bulb sea squirt</name>
    <name type="synonym">Ascidia lepadiformis</name>
    <dbReference type="NCBI Taxonomy" id="159417"/>
    <lineage>
        <taxon>Eukaryota</taxon>
        <taxon>Metazoa</taxon>
        <taxon>Chordata</taxon>
        <taxon>Tunicata</taxon>
        <taxon>Ascidiacea</taxon>
        <taxon>Aplousobranchia</taxon>
        <taxon>Clavelinidae</taxon>
        <taxon>Clavelina</taxon>
    </lineage>
</organism>
<feature type="region of interest" description="Disordered" evidence="6">
    <location>
        <begin position="1203"/>
        <end position="1237"/>
    </location>
</feature>
<keyword evidence="13" id="KW-1185">Reference proteome</keyword>
<feature type="domain" description="GREB1-like second" evidence="9">
    <location>
        <begin position="506"/>
        <end position="744"/>
    </location>
</feature>
<evidence type="ECO:0000259" key="11">
    <source>
        <dbReference type="Pfam" id="PF20692"/>
    </source>
</evidence>
<dbReference type="InterPro" id="IPR046927">
    <property type="entry name" value="GREB1-like_C"/>
</dbReference>
<evidence type="ECO:0000259" key="7">
    <source>
        <dbReference type="Pfam" id="PF15782"/>
    </source>
</evidence>
<dbReference type="Pfam" id="PF15782">
    <property type="entry name" value="GREB1_N"/>
    <property type="match status" value="1"/>
</dbReference>
<dbReference type="Pfam" id="PF20691">
    <property type="entry name" value="TAGT"/>
    <property type="match status" value="1"/>
</dbReference>
<proteinExistence type="inferred from homology"/>
<comment type="similarity">
    <text evidence="2">Belongs to the GREB1 family.</text>
</comment>
<keyword evidence="3" id="KW-0812">Transmembrane</keyword>
<keyword evidence="5" id="KW-0472">Membrane</keyword>
<comment type="subcellular location">
    <subcellularLocation>
        <location evidence="1">Membrane</location>
        <topology evidence="1">Single-pass membrane protein</topology>
    </subcellularLocation>
</comment>
<feature type="domain" description="GREB1-like circularly permuted SF2 helicase" evidence="11">
    <location>
        <begin position="790"/>
        <end position="1251"/>
    </location>
</feature>
<comment type="caution">
    <text evidence="12">The sequence shown here is derived from an EMBL/GenBank/DDBJ whole genome shotgun (WGS) entry which is preliminary data.</text>
</comment>
<evidence type="ECO:0000256" key="3">
    <source>
        <dbReference type="ARBA" id="ARBA00022692"/>
    </source>
</evidence>
<feature type="domain" description="GREB1-like C-terminal" evidence="8">
    <location>
        <begin position="1776"/>
        <end position="1933"/>
    </location>
</feature>
<feature type="compositionally biased region" description="Polar residues" evidence="6">
    <location>
        <begin position="209"/>
        <end position="229"/>
    </location>
</feature>
<evidence type="ECO:0000259" key="10">
    <source>
        <dbReference type="Pfam" id="PF20691"/>
    </source>
</evidence>
<feature type="region of interest" description="Disordered" evidence="6">
    <location>
        <begin position="188"/>
        <end position="264"/>
    </location>
</feature>
<feature type="compositionally biased region" description="Polar residues" evidence="6">
    <location>
        <begin position="1226"/>
        <end position="1237"/>
    </location>
</feature>
<feature type="domain" description="GREB1 N-terminal" evidence="7">
    <location>
        <begin position="269"/>
        <end position="403"/>
    </location>
</feature>
<evidence type="ECO:0000256" key="4">
    <source>
        <dbReference type="ARBA" id="ARBA00022989"/>
    </source>
</evidence>
<feature type="domain" description="TET-Associated Glycosyltransferase" evidence="10">
    <location>
        <begin position="1556"/>
        <end position="1760"/>
    </location>
</feature>
<evidence type="ECO:0000259" key="9">
    <source>
        <dbReference type="Pfam" id="PF20688"/>
    </source>
</evidence>
<protein>
    <recommendedName>
        <fullName evidence="14">GREB1-like protein</fullName>
    </recommendedName>
</protein>
<dbReference type="EMBL" id="CAWYQH010000174">
    <property type="protein sequence ID" value="CAK8698639.1"/>
    <property type="molecule type" value="Genomic_DNA"/>
</dbReference>
<dbReference type="InterPro" id="IPR048659">
    <property type="entry name" value="GREB1-like_2nd"/>
</dbReference>
<dbReference type="Pfam" id="PF20688">
    <property type="entry name" value="GREB1_2nd"/>
    <property type="match status" value="1"/>
</dbReference>
<gene>
    <name evidence="12" type="ORF">CVLEPA_LOCUS32063</name>
</gene>
<dbReference type="PANTHER" id="PTHR15720:SF14">
    <property type="entry name" value="GREB1-LIKE PROTEIN"/>
    <property type="match status" value="1"/>
</dbReference>
<evidence type="ECO:0000313" key="12">
    <source>
        <dbReference type="EMBL" id="CAK8698639.1"/>
    </source>
</evidence>
<evidence type="ECO:0000256" key="5">
    <source>
        <dbReference type="ARBA" id="ARBA00023136"/>
    </source>
</evidence>
<keyword evidence="4" id="KW-1133">Transmembrane helix</keyword>
<evidence type="ECO:0000259" key="8">
    <source>
        <dbReference type="Pfam" id="PF20267"/>
    </source>
</evidence>
<dbReference type="InterPro" id="IPR049100">
    <property type="entry name" value="TAGT"/>
</dbReference>
<name>A0ABP0H6Q4_CLALP</name>
<evidence type="ECO:0000256" key="6">
    <source>
        <dbReference type="SAM" id="MobiDB-lite"/>
    </source>
</evidence>